<evidence type="ECO:0000313" key="4">
    <source>
        <dbReference type="Proteomes" id="UP001548189"/>
    </source>
</evidence>
<dbReference type="Gene3D" id="3.40.50.300">
    <property type="entry name" value="P-loop containing nucleotide triphosphate hydrolases"/>
    <property type="match status" value="1"/>
</dbReference>
<dbReference type="InterPro" id="IPR050356">
    <property type="entry name" value="SulA_CellDiv_inhibitor"/>
</dbReference>
<name>A0ABV2BU96_9GAMM</name>
<comment type="caution">
    <text evidence="3">The sequence shown here is derived from an EMBL/GenBank/DDBJ whole genome shotgun (WGS) entry which is preliminary data.</text>
</comment>
<accession>A0ABV2BU96</accession>
<feature type="compositionally biased region" description="Polar residues" evidence="2">
    <location>
        <begin position="280"/>
        <end position="290"/>
    </location>
</feature>
<dbReference type="SUPFAM" id="SSF52540">
    <property type="entry name" value="P-loop containing nucleoside triphosphate hydrolases"/>
    <property type="match status" value="1"/>
</dbReference>
<keyword evidence="4" id="KW-1185">Reference proteome</keyword>
<protein>
    <submittedName>
        <fullName evidence="3">Translesion DNA synthesis-associated protein ImuA</fullName>
    </submittedName>
</protein>
<dbReference type="NCBIfam" id="NF033429">
    <property type="entry name" value="ImuA_translesion"/>
    <property type="match status" value="1"/>
</dbReference>
<dbReference type="Proteomes" id="UP001548189">
    <property type="component" value="Unassembled WGS sequence"/>
</dbReference>
<proteinExistence type="predicted"/>
<dbReference type="InterPro" id="IPR047610">
    <property type="entry name" value="ImuA_translesion"/>
</dbReference>
<reference evidence="3 4" key="1">
    <citation type="submission" date="2024-06" db="EMBL/GenBank/DDBJ databases">
        <authorList>
            <person name="Li F."/>
        </authorList>
    </citation>
    <scope>NUCLEOTIDE SEQUENCE [LARGE SCALE GENOMIC DNA]</scope>
    <source>
        <strain evidence="3 4">GXAS 311</strain>
    </source>
</reference>
<gene>
    <name evidence="3" type="primary">imuA</name>
    <name evidence="3" type="ORF">ABVT43_10120</name>
</gene>
<dbReference type="InterPro" id="IPR027417">
    <property type="entry name" value="P-loop_NTPase"/>
</dbReference>
<dbReference type="PANTHER" id="PTHR35369">
    <property type="entry name" value="BLR3025 PROTEIN-RELATED"/>
    <property type="match status" value="1"/>
</dbReference>
<dbReference type="EMBL" id="JBEVCJ010000010">
    <property type="protein sequence ID" value="MET1255482.1"/>
    <property type="molecule type" value="Genomic_DNA"/>
</dbReference>
<dbReference type="RefSeq" id="WP_353896068.1">
    <property type="nucleotide sequence ID" value="NZ_JBEVCJ010000010.1"/>
</dbReference>
<dbReference type="InterPro" id="IPR004596">
    <property type="entry name" value="Cell_div_suppressor_SulA"/>
</dbReference>
<keyword evidence="1" id="KW-0227">DNA damage</keyword>
<evidence type="ECO:0000313" key="3">
    <source>
        <dbReference type="EMBL" id="MET1255482.1"/>
    </source>
</evidence>
<organism evidence="3 4">
    <name type="scientific">Aliikangiella maris</name>
    <dbReference type="NCBI Taxonomy" id="3162458"/>
    <lineage>
        <taxon>Bacteria</taxon>
        <taxon>Pseudomonadati</taxon>
        <taxon>Pseudomonadota</taxon>
        <taxon>Gammaproteobacteria</taxon>
        <taxon>Oceanospirillales</taxon>
        <taxon>Pleioneaceae</taxon>
        <taxon>Aliikangiella</taxon>
    </lineage>
</organism>
<evidence type="ECO:0000256" key="1">
    <source>
        <dbReference type="ARBA" id="ARBA00022763"/>
    </source>
</evidence>
<dbReference type="Pfam" id="PF03846">
    <property type="entry name" value="SulA"/>
    <property type="match status" value="1"/>
</dbReference>
<feature type="region of interest" description="Disordered" evidence="2">
    <location>
        <begin position="271"/>
        <end position="296"/>
    </location>
</feature>
<sequence length="296" mass="33537">MSSPIIKQLINSSSVWQASSQSHTCPTLSTGYRVLDQQLHYGGWPQGKLSEILLPHHGVGEIRLLLPLLYRLIQQNAHICWINPPYPLYMPALLQQHIAPEKQIMVQTTQHVDTIWAAQQALASQECSGVFIWLSQQTTNKQLRKLSLATKAGHCWGIVFRQQQFTEQPSPSALRLKLSTSQHQQLIEIIKQPGGWSGQKAKLNLFPEKIYWRALAVNQWPVVTNNSEVKAEVTEQQSIHTTVYKTQKTHKDGHTASDKSATQVIPDSLHTEQHAKQHAEQSALTDTPSPQFRFYH</sequence>
<evidence type="ECO:0000256" key="2">
    <source>
        <dbReference type="SAM" id="MobiDB-lite"/>
    </source>
</evidence>
<dbReference type="PANTHER" id="PTHR35369:SF3">
    <property type="entry name" value="TRANSLESION DNA SYNTHESIS-ASSOCIATED PROTEIN IMUA"/>
    <property type="match status" value="1"/>
</dbReference>